<keyword evidence="2" id="KW-1185">Reference proteome</keyword>
<dbReference type="Proteomes" id="UP000319255">
    <property type="component" value="Unassembled WGS sequence"/>
</dbReference>
<organism evidence="1 2">
    <name type="scientific">Amaricoccus solimangrovi</name>
    <dbReference type="NCBI Taxonomy" id="2589815"/>
    <lineage>
        <taxon>Bacteria</taxon>
        <taxon>Pseudomonadati</taxon>
        <taxon>Pseudomonadota</taxon>
        <taxon>Alphaproteobacteria</taxon>
        <taxon>Rhodobacterales</taxon>
        <taxon>Paracoccaceae</taxon>
        <taxon>Amaricoccus</taxon>
    </lineage>
</organism>
<dbReference type="RefSeq" id="WP_140452819.1">
    <property type="nucleotide sequence ID" value="NZ_VFRP01000002.1"/>
</dbReference>
<accession>A0A501WZK2</accession>
<reference evidence="1 2" key="1">
    <citation type="submission" date="2019-06" db="EMBL/GenBank/DDBJ databases">
        <title>A novel bacterium of genus Amaricoccus, isolated from marine sediment.</title>
        <authorList>
            <person name="Huang H."/>
            <person name="Mo K."/>
            <person name="Hu Y."/>
        </authorList>
    </citation>
    <scope>NUCLEOTIDE SEQUENCE [LARGE SCALE GENOMIC DNA]</scope>
    <source>
        <strain evidence="1 2">HB172011</strain>
    </source>
</reference>
<sequence length="82" mass="8817">MIRIRLAHASAPRPRPRAHVVVEVAAAPPARPLRPVPLALGLSAPVSDGVPHRQRRLAATEAARGFSEGTFFLPGQIVDRRS</sequence>
<dbReference type="AlphaFoldDB" id="A0A501WZK2"/>
<proteinExistence type="predicted"/>
<evidence type="ECO:0000313" key="2">
    <source>
        <dbReference type="Proteomes" id="UP000319255"/>
    </source>
</evidence>
<evidence type="ECO:0000313" key="1">
    <source>
        <dbReference type="EMBL" id="TPE53197.1"/>
    </source>
</evidence>
<protein>
    <submittedName>
        <fullName evidence="1">Uncharacterized protein</fullName>
    </submittedName>
</protein>
<comment type="caution">
    <text evidence="1">The sequence shown here is derived from an EMBL/GenBank/DDBJ whole genome shotgun (WGS) entry which is preliminary data.</text>
</comment>
<gene>
    <name evidence="1" type="ORF">FJM51_04020</name>
</gene>
<name>A0A501WZK2_9RHOB</name>
<dbReference type="EMBL" id="VFRP01000002">
    <property type="protein sequence ID" value="TPE53197.1"/>
    <property type="molecule type" value="Genomic_DNA"/>
</dbReference>